<reference evidence="1 2" key="1">
    <citation type="submission" date="2018-06" db="EMBL/GenBank/DDBJ databases">
        <title>Genomic Encyclopedia of Type Strains, Phase III (KMG-III): the genomes of soil and plant-associated and newly described type strains.</title>
        <authorList>
            <person name="Whitman W."/>
        </authorList>
    </citation>
    <scope>NUCLEOTIDE SEQUENCE [LARGE SCALE GENOMIC DNA]</scope>
    <source>
        <strain evidence="1 2">ORS 1419</strain>
    </source>
</reference>
<name>A0A318T429_9HYPH</name>
<dbReference type="Proteomes" id="UP000247454">
    <property type="component" value="Unassembled WGS sequence"/>
</dbReference>
<evidence type="ECO:0000313" key="2">
    <source>
        <dbReference type="Proteomes" id="UP000247454"/>
    </source>
</evidence>
<sequence length="48" mass="5405">MTDDDNTNVHLSYIAEMLRELCQIAANDGDKELAYFLDMAVIVAEGRE</sequence>
<accession>A0A318T429</accession>
<dbReference type="EMBL" id="QJTF01000003">
    <property type="protein sequence ID" value="PYE89562.1"/>
    <property type="molecule type" value="Genomic_DNA"/>
</dbReference>
<evidence type="ECO:0000313" key="1">
    <source>
        <dbReference type="EMBL" id="PYE89562.1"/>
    </source>
</evidence>
<comment type="caution">
    <text evidence="1">The sequence shown here is derived from an EMBL/GenBank/DDBJ whole genome shotgun (WGS) entry which is preliminary data.</text>
</comment>
<dbReference type="AlphaFoldDB" id="A0A318T429"/>
<protein>
    <submittedName>
        <fullName evidence="1">Uncharacterized protein</fullName>
    </submittedName>
</protein>
<proteinExistence type="predicted"/>
<keyword evidence="2" id="KW-1185">Reference proteome</keyword>
<dbReference type="RefSeq" id="WP_181418326.1">
    <property type="nucleotide sequence ID" value="NZ_QJTF01000003.1"/>
</dbReference>
<organism evidence="1 2">
    <name type="scientific">Phyllobacterium leguminum</name>
    <dbReference type="NCBI Taxonomy" id="314237"/>
    <lineage>
        <taxon>Bacteria</taxon>
        <taxon>Pseudomonadati</taxon>
        <taxon>Pseudomonadota</taxon>
        <taxon>Alphaproteobacteria</taxon>
        <taxon>Hyphomicrobiales</taxon>
        <taxon>Phyllobacteriaceae</taxon>
        <taxon>Phyllobacterium</taxon>
    </lineage>
</organism>
<gene>
    <name evidence="1" type="ORF">C7477_10370</name>
</gene>